<dbReference type="EMBL" id="JBHUOF010000014">
    <property type="protein sequence ID" value="MFD2800359.1"/>
    <property type="molecule type" value="Genomic_DNA"/>
</dbReference>
<comment type="caution">
    <text evidence="2">The sequence shown here is derived from an EMBL/GenBank/DDBJ whole genome shotgun (WGS) entry which is preliminary data.</text>
</comment>
<keyword evidence="3" id="KW-1185">Reference proteome</keyword>
<sequence length="95" mass="10262">MLSWRQPVPAQALLRTVEMPCPHGCGGHWTHPQAERDHVIDAEGEPDPAGEPEPVRKQGNAAQADRIGAEFIRQALVNWGFASGEQGRGSTPTAE</sequence>
<dbReference type="RefSeq" id="WP_377388311.1">
    <property type="nucleotide sequence ID" value="NZ_JBHSAN010000012.1"/>
</dbReference>
<accession>A0ABW5WA78</accession>
<proteinExistence type="predicted"/>
<evidence type="ECO:0000313" key="2">
    <source>
        <dbReference type="EMBL" id="MFD2800359.1"/>
    </source>
</evidence>
<evidence type="ECO:0000313" key="3">
    <source>
        <dbReference type="Proteomes" id="UP001597478"/>
    </source>
</evidence>
<feature type="region of interest" description="Disordered" evidence="1">
    <location>
        <begin position="28"/>
        <end position="64"/>
    </location>
</feature>
<evidence type="ECO:0008006" key="4">
    <source>
        <dbReference type="Google" id="ProtNLM"/>
    </source>
</evidence>
<protein>
    <recommendedName>
        <fullName evidence="4">HNH endonuclease</fullName>
    </recommendedName>
</protein>
<name>A0ABW5WA78_9PSEU</name>
<gene>
    <name evidence="2" type="ORF">ACFS2C_13230</name>
</gene>
<dbReference type="Proteomes" id="UP001597478">
    <property type="component" value="Unassembled WGS sequence"/>
</dbReference>
<organism evidence="2 3">
    <name type="scientific">Prauserella oleivorans</name>
    <dbReference type="NCBI Taxonomy" id="1478153"/>
    <lineage>
        <taxon>Bacteria</taxon>
        <taxon>Bacillati</taxon>
        <taxon>Actinomycetota</taxon>
        <taxon>Actinomycetes</taxon>
        <taxon>Pseudonocardiales</taxon>
        <taxon>Pseudonocardiaceae</taxon>
        <taxon>Prauserella</taxon>
    </lineage>
</organism>
<evidence type="ECO:0000256" key="1">
    <source>
        <dbReference type="SAM" id="MobiDB-lite"/>
    </source>
</evidence>
<reference evidence="3" key="1">
    <citation type="journal article" date="2019" name="Int. J. Syst. Evol. Microbiol.">
        <title>The Global Catalogue of Microorganisms (GCM) 10K type strain sequencing project: providing services to taxonomists for standard genome sequencing and annotation.</title>
        <authorList>
            <consortium name="The Broad Institute Genomics Platform"/>
            <consortium name="The Broad Institute Genome Sequencing Center for Infectious Disease"/>
            <person name="Wu L."/>
            <person name="Ma J."/>
        </authorList>
    </citation>
    <scope>NUCLEOTIDE SEQUENCE [LARGE SCALE GENOMIC DNA]</scope>
    <source>
        <strain evidence="3">IBRC-M 10906</strain>
    </source>
</reference>